<protein>
    <submittedName>
        <fullName evidence="1">Phage tail tape measure protein, lambda family</fullName>
    </submittedName>
</protein>
<gene>
    <name evidence="1" type="ORF">HMPREF7215_0593</name>
</gene>
<proteinExistence type="predicted"/>
<dbReference type="GeneID" id="90985887"/>
<name>A0ABP2HUD2_9BACT</name>
<keyword evidence="2" id="KW-1185">Reference proteome</keyword>
<evidence type="ECO:0000313" key="1">
    <source>
        <dbReference type="EMBL" id="EFB90897.1"/>
    </source>
</evidence>
<organism evidence="1 2">
    <name type="scientific">Pyramidobacter piscolens W5455</name>
    <dbReference type="NCBI Taxonomy" id="352165"/>
    <lineage>
        <taxon>Bacteria</taxon>
        <taxon>Thermotogati</taxon>
        <taxon>Synergistota</taxon>
        <taxon>Synergistia</taxon>
        <taxon>Synergistales</taxon>
        <taxon>Dethiosulfovibrionaceae</taxon>
        <taxon>Pyramidobacter</taxon>
    </lineage>
</organism>
<accession>A0ABP2HUD2</accession>
<sequence>MTEATAKLRVVIESVDFEQGTRVVKRNLDEIASRANSAMSALDRINKSLNILKTVAGAYLSFRGIKSMVDQLIDASKSLEDYRMTMRAVIHDAGEADEAFERIKKWAAQNPVDTDEAIKAFTMLNSAALGTVDDVERATKSLGNLAAVAHTSIDHAASALIMANNRSLRPFGIQIENLGDQVIVKSGEVRVKVGKDLESIRKGIVELIDARYPNAMSIFGDTYSVLWKTLGGMKTELFSDMMGYAAADGPFQKLKDTLIETRDTWQDWVKSDDYKVFIKDFRKSATDAFGDVKDIVQALTKLTRTLATNIDKVVSALKGLAAFKLTKGMLLLLGMTNPAAMAVAIGAGLIAYGSDQSPATAAQDYERLLRESIKNIKTVIEQNKIEIDANSGIFGNLSLAEQLKKENEGLDFQLREYYRLLDKAQAPLAALGKLSDPIPKDPDEDNKKLRRRGTLDILKDQLAGYRNRVKYLGEDAASFLPLLDKMQAKLPLLSDGWIMVQDAIDDFTKQGKARIKELSDFEENQLQLAVSHEDWRYSVGLTSAEDYFKQLVARYAETQKELRNLGPLPTLPGEEANIYFDKFGNLQSRRQKEYSGLQGMAEFQAEELLRQIDEGSMSWSRARQAVSGYVRALKDAGIEGGDALKTITDKCAEADKQMEILRQSTVGWIHDFQSGFVDAIVEGERFGDVLSHIGKQIEKMALNLALFGSNGTGGLFGGVFDSILKVFSPKVPGISAPIPGFDRDGLFARGGAFIDGIIPFADGGIVSSPTLFRFAHGTAMGLMGEAGPEAIMPLRRTPGGDLGVIAQGTKGGVVVNNNISVTTEGGSGDEEETRKTAKLISDMVEEKTIRTIYELKRSNML</sequence>
<dbReference type="EMBL" id="ADFP01000058">
    <property type="protein sequence ID" value="EFB90897.1"/>
    <property type="molecule type" value="Genomic_DNA"/>
</dbReference>
<reference evidence="1 2" key="1">
    <citation type="submission" date="2009-12" db="EMBL/GenBank/DDBJ databases">
        <authorList>
            <person name="Shrivastava S."/>
            <person name="Madupu R."/>
            <person name="Durkin A.S."/>
            <person name="Torralba M."/>
            <person name="Methe B."/>
            <person name="Sutton G.G."/>
            <person name="Strausberg R.L."/>
            <person name="Nelson K.E."/>
        </authorList>
    </citation>
    <scope>NUCLEOTIDE SEQUENCE [LARGE SCALE GENOMIC DNA]</scope>
    <source>
        <strain evidence="1 2">W5455</strain>
    </source>
</reference>
<evidence type="ECO:0000313" key="2">
    <source>
        <dbReference type="Proteomes" id="UP000006462"/>
    </source>
</evidence>
<dbReference type="RefSeq" id="WP_009164661.1">
    <property type="nucleotide sequence ID" value="NZ_ADFP01000058.1"/>
</dbReference>
<comment type="caution">
    <text evidence="1">The sequence shown here is derived from an EMBL/GenBank/DDBJ whole genome shotgun (WGS) entry which is preliminary data.</text>
</comment>
<dbReference type="Proteomes" id="UP000006462">
    <property type="component" value="Unassembled WGS sequence"/>
</dbReference>